<gene>
    <name evidence="2" type="ORF">HRH59_10005</name>
</gene>
<accession>A0A7Y5EHV1</accession>
<dbReference type="RefSeq" id="WP_173501128.1">
    <property type="nucleotide sequence ID" value="NZ_JABSOD010000008.1"/>
</dbReference>
<evidence type="ECO:0000256" key="1">
    <source>
        <dbReference type="SAM" id="SignalP"/>
    </source>
</evidence>
<feature type="signal peptide" evidence="1">
    <location>
        <begin position="1"/>
        <end position="17"/>
    </location>
</feature>
<dbReference type="EMBL" id="JABSOD010000008">
    <property type="protein sequence ID" value="NRQ42885.1"/>
    <property type="molecule type" value="Genomic_DNA"/>
</dbReference>
<evidence type="ECO:0000313" key="2">
    <source>
        <dbReference type="EMBL" id="NRQ42885.1"/>
    </source>
</evidence>
<organism evidence="2 3">
    <name type="scientific">Rheinheimera lutimaris</name>
    <dbReference type="NCBI Taxonomy" id="2740584"/>
    <lineage>
        <taxon>Bacteria</taxon>
        <taxon>Pseudomonadati</taxon>
        <taxon>Pseudomonadota</taxon>
        <taxon>Gammaproteobacteria</taxon>
        <taxon>Chromatiales</taxon>
        <taxon>Chromatiaceae</taxon>
        <taxon>Rheinheimera</taxon>
    </lineage>
</organism>
<proteinExistence type="predicted"/>
<sequence length="110" mass="12101">MKFAALLLTVLPFSLLAAGNQVIHCQSGEAVRVIEVAYPQGTELPCEVQYTKDGETRVLWRASTEAGYCEDKAAQFAEKQRGWGWQCVATAGKAQADEIEQPEAEEQPQN</sequence>
<feature type="chain" id="PRO_5030897230" evidence="1">
    <location>
        <begin position="18"/>
        <end position="110"/>
    </location>
</feature>
<keyword evidence="1" id="KW-0732">Signal</keyword>
<comment type="caution">
    <text evidence="2">The sequence shown here is derived from an EMBL/GenBank/DDBJ whole genome shotgun (WGS) entry which is preliminary data.</text>
</comment>
<dbReference type="AlphaFoldDB" id="A0A7Y5EHV1"/>
<name>A0A7Y5EHV1_9GAMM</name>
<reference evidence="2 3" key="1">
    <citation type="submission" date="2020-06" db="EMBL/GenBank/DDBJ databases">
        <title>Rheinheimera sp. nov., a marine bacterium isolated from coastal.</title>
        <authorList>
            <person name="Yu Q."/>
            <person name="Qi Y."/>
            <person name="Pu J."/>
        </authorList>
    </citation>
    <scope>NUCLEOTIDE SEQUENCE [LARGE SCALE GENOMIC DNA]</scope>
    <source>
        <strain evidence="2 3">YQF-2</strain>
    </source>
</reference>
<dbReference type="Proteomes" id="UP000523161">
    <property type="component" value="Unassembled WGS sequence"/>
</dbReference>
<protein>
    <submittedName>
        <fullName evidence="2">Uncharacterized protein</fullName>
    </submittedName>
</protein>
<keyword evidence="3" id="KW-1185">Reference proteome</keyword>
<evidence type="ECO:0000313" key="3">
    <source>
        <dbReference type="Proteomes" id="UP000523161"/>
    </source>
</evidence>